<comment type="caution">
    <text evidence="3">The sequence shown here is derived from an EMBL/GenBank/DDBJ whole genome shotgun (WGS) entry which is preliminary data.</text>
</comment>
<dbReference type="PROSITE" id="PS51257">
    <property type="entry name" value="PROKAR_LIPOPROTEIN"/>
    <property type="match status" value="1"/>
</dbReference>
<dbReference type="SUPFAM" id="SSF53649">
    <property type="entry name" value="Alkaline phosphatase-like"/>
    <property type="match status" value="1"/>
</dbReference>
<gene>
    <name evidence="3" type="ORF">ICJ85_10090</name>
</gene>
<dbReference type="Gene3D" id="3.40.720.10">
    <property type="entry name" value="Alkaline Phosphatase, subunit A"/>
    <property type="match status" value="1"/>
</dbReference>
<comment type="similarity">
    <text evidence="1">Belongs to the sulfatase family.</text>
</comment>
<name>A0A8J6U4W9_9FLAO</name>
<dbReference type="GO" id="GO:0004065">
    <property type="term" value="F:arylsulfatase activity"/>
    <property type="evidence" value="ECO:0007669"/>
    <property type="project" value="TreeGrafter"/>
</dbReference>
<dbReference type="Proteomes" id="UP000621516">
    <property type="component" value="Unassembled WGS sequence"/>
</dbReference>
<dbReference type="InterPro" id="IPR050738">
    <property type="entry name" value="Sulfatase"/>
</dbReference>
<reference evidence="3 4" key="1">
    <citation type="journal article" date="2018" name="J. Microbiol.">
        <title>Aestuariibaculum marinum sp. nov., a marine bacterium isolated from seawater in South Korea.</title>
        <authorList>
            <person name="Choi J."/>
            <person name="Lee D."/>
            <person name="Jang J.H."/>
            <person name="Cha S."/>
            <person name="Seo T."/>
        </authorList>
    </citation>
    <scope>NUCLEOTIDE SEQUENCE [LARGE SCALE GENOMIC DNA]</scope>
    <source>
        <strain evidence="3 4">IP7</strain>
    </source>
</reference>
<dbReference type="AlphaFoldDB" id="A0A8J6U4W9"/>
<dbReference type="Gene3D" id="3.30.1120.10">
    <property type="match status" value="1"/>
</dbReference>
<protein>
    <submittedName>
        <fullName evidence="3">Sulfatase</fullName>
    </submittedName>
</protein>
<dbReference type="CDD" id="cd16026">
    <property type="entry name" value="GALNS_like"/>
    <property type="match status" value="1"/>
</dbReference>
<dbReference type="EMBL" id="JACVXD010000005">
    <property type="protein sequence ID" value="MBD0824367.1"/>
    <property type="molecule type" value="Genomic_DNA"/>
</dbReference>
<evidence type="ECO:0000313" key="4">
    <source>
        <dbReference type="Proteomes" id="UP000621516"/>
    </source>
</evidence>
<feature type="domain" description="Sulfatase N-terminal" evidence="2">
    <location>
        <begin position="31"/>
        <end position="363"/>
    </location>
</feature>
<dbReference type="PANTHER" id="PTHR42693">
    <property type="entry name" value="ARYLSULFATASE FAMILY MEMBER"/>
    <property type="match status" value="1"/>
</dbReference>
<keyword evidence="4" id="KW-1185">Reference proteome</keyword>
<sequence>MKPLFYCLVALSFFSCNTSTSKIDQVDTSKPNVVLFYLDDSGYGDVAHNGNPTIKTPNITKLKESGVSFTQFYVTAAACSASRYSLLTGRYPGRSGLGWWVIAPGTKQYIHTDELTLAEGLKSVGYKTGMFGKWHLGTPNEKNNFTPDALPLAHGFDEWIGTNVSHDYNNSMLLQSDTEGHSPAKGYKVLAKNLPSDTLASESLTGVCTKAAVNFIKKNKSNPFFAYIPYNMPHLGLFVSDKFKGKSRNGELGDVMEELDAAIGEICSTLEEVGIGENTIVIFSSDNGPWIKWSTRSDSEKYGDTRLKVGYATPFRDGKGSTWEGGHRVPGIISWPAKIKGDRNEQTPISTLDILPTILSITGAELPKDRTIDGRDISDLLLNESSASQFDDFEFFYSYDDNYPSAIRKDAWKLHTRIGSQTGNDYGYVASKETPLLFQVEKDLGERIDVANDNPELVSELLNEFEAFEKQLKVEGSFWDKE</sequence>
<organism evidence="3 4">
    <name type="scientific">Aestuariibaculum marinum</name>
    <dbReference type="NCBI Taxonomy" id="2683592"/>
    <lineage>
        <taxon>Bacteria</taxon>
        <taxon>Pseudomonadati</taxon>
        <taxon>Bacteroidota</taxon>
        <taxon>Flavobacteriia</taxon>
        <taxon>Flavobacteriales</taxon>
        <taxon>Flavobacteriaceae</taxon>
    </lineage>
</organism>
<dbReference type="PANTHER" id="PTHR42693:SF33">
    <property type="entry name" value="ARYLSULFATASE"/>
    <property type="match status" value="1"/>
</dbReference>
<evidence type="ECO:0000256" key="1">
    <source>
        <dbReference type="ARBA" id="ARBA00008779"/>
    </source>
</evidence>
<accession>A0A8J6U4W9</accession>
<dbReference type="Pfam" id="PF00884">
    <property type="entry name" value="Sulfatase"/>
    <property type="match status" value="1"/>
</dbReference>
<dbReference type="RefSeq" id="WP_188223670.1">
    <property type="nucleotide sequence ID" value="NZ_JACVXD010000005.1"/>
</dbReference>
<proteinExistence type="inferred from homology"/>
<evidence type="ECO:0000259" key="2">
    <source>
        <dbReference type="Pfam" id="PF00884"/>
    </source>
</evidence>
<evidence type="ECO:0000313" key="3">
    <source>
        <dbReference type="EMBL" id="MBD0824367.1"/>
    </source>
</evidence>
<dbReference type="InterPro" id="IPR017850">
    <property type="entry name" value="Alkaline_phosphatase_core_sf"/>
</dbReference>
<dbReference type="InterPro" id="IPR000917">
    <property type="entry name" value="Sulfatase_N"/>
</dbReference>